<keyword evidence="1" id="KW-1133">Transmembrane helix</keyword>
<accession>K2NK01</accession>
<name>K2NK01_TRYCR</name>
<dbReference type="OrthoDB" id="445556at2759"/>
<comment type="caution">
    <text evidence="3">The sequence shown here is derived from an EMBL/GenBank/DDBJ whole genome shotgun (WGS) entry which is preliminary data.</text>
</comment>
<gene>
    <name evidence="3" type="ORF">MOQ_001741</name>
</gene>
<evidence type="ECO:0000256" key="1">
    <source>
        <dbReference type="SAM" id="Phobius"/>
    </source>
</evidence>
<dbReference type="CDD" id="cd06257">
    <property type="entry name" value="DnaJ"/>
    <property type="match status" value="1"/>
</dbReference>
<keyword evidence="1" id="KW-0812">Transmembrane</keyword>
<dbReference type="PROSITE" id="PS50076">
    <property type="entry name" value="DNAJ_2"/>
    <property type="match status" value="1"/>
</dbReference>
<dbReference type="SUPFAM" id="SSF46565">
    <property type="entry name" value="Chaperone J-domain"/>
    <property type="match status" value="1"/>
</dbReference>
<sequence length="308" mass="35459">MRRTRVTNRGALSLLGLDERLHYTEEEVKAAYRRQVKRFHPDAGGSAERFRELHDAYISLLDDRKATDNSTESCDSSSFYNNAHSRWSTGRYEGAGCGAAFARDASSSYGRSDYEYDLGVGRDGGRRYANRSTRDFYRPYTSNPFAHGFTDEEVLEAERLNRLRVLWAVLKHGLIWGGLMYLLFMCWRDNRIQRAIEARNNGYVDASYWERLKEDQQRGLTPMVRRHWADVQNEEFMQAWNKRLEEQRRRRVSPCGGGGDYTCRPVAVTFQGRPFTATGVRGARSGVPKNTATYEDDAHCELEDAESD</sequence>
<dbReference type="InterPro" id="IPR001623">
    <property type="entry name" value="DnaJ_domain"/>
</dbReference>
<reference evidence="3 4" key="1">
    <citation type="journal article" date="2012" name="BMC Genomics">
        <title>Comparative genomic analysis of human infective Trypanosoma cruzi lineages with the bat-restricted subspecies T. cruzi marinkellei.</title>
        <authorList>
            <person name="Franzen O."/>
            <person name="Talavera-Lopez C."/>
            <person name="Ochaya S."/>
            <person name="Butler C.E."/>
            <person name="Messenger L.A."/>
            <person name="Lewis M.D."/>
            <person name="Llewellyn M.S."/>
            <person name="Marinkelle C.J."/>
            <person name="Tyler K.M."/>
            <person name="Miles M.A."/>
            <person name="Andersson B."/>
        </authorList>
    </citation>
    <scope>NUCLEOTIDE SEQUENCE [LARGE SCALE GENOMIC DNA]</scope>
    <source>
        <strain evidence="3 4">B7</strain>
    </source>
</reference>
<evidence type="ECO:0000313" key="3">
    <source>
        <dbReference type="EMBL" id="EKF38054.1"/>
    </source>
</evidence>
<dbReference type="InterPro" id="IPR036869">
    <property type="entry name" value="J_dom_sf"/>
</dbReference>
<dbReference type="SMART" id="SM00271">
    <property type="entry name" value="DnaJ"/>
    <property type="match status" value="1"/>
</dbReference>
<dbReference type="Gene3D" id="1.10.287.110">
    <property type="entry name" value="DnaJ domain"/>
    <property type="match status" value="1"/>
</dbReference>
<feature type="transmembrane region" description="Helical" evidence="1">
    <location>
        <begin position="165"/>
        <end position="184"/>
    </location>
</feature>
<dbReference type="Pfam" id="PF00226">
    <property type="entry name" value="DnaJ"/>
    <property type="match status" value="1"/>
</dbReference>
<protein>
    <submittedName>
        <fullName evidence="3">Chaperone DNAJ protein, putative</fullName>
    </submittedName>
</protein>
<dbReference type="Proteomes" id="UP000007350">
    <property type="component" value="Unassembled WGS sequence"/>
</dbReference>
<feature type="domain" description="J" evidence="2">
    <location>
        <begin position="10"/>
        <end position="65"/>
    </location>
</feature>
<evidence type="ECO:0000313" key="4">
    <source>
        <dbReference type="Proteomes" id="UP000007350"/>
    </source>
</evidence>
<proteinExistence type="predicted"/>
<keyword evidence="1" id="KW-0472">Membrane</keyword>
<dbReference type="AlphaFoldDB" id="K2NK01"/>
<evidence type="ECO:0000259" key="2">
    <source>
        <dbReference type="PROSITE" id="PS50076"/>
    </source>
</evidence>
<keyword evidence="4" id="KW-1185">Reference proteome</keyword>
<dbReference type="EMBL" id="AHKC01007592">
    <property type="protein sequence ID" value="EKF38054.1"/>
    <property type="molecule type" value="Genomic_DNA"/>
</dbReference>
<organism evidence="3 4">
    <name type="scientific">Trypanosoma cruzi marinkellei</name>
    <dbReference type="NCBI Taxonomy" id="85056"/>
    <lineage>
        <taxon>Eukaryota</taxon>
        <taxon>Discoba</taxon>
        <taxon>Euglenozoa</taxon>
        <taxon>Kinetoplastea</taxon>
        <taxon>Metakinetoplastina</taxon>
        <taxon>Trypanosomatida</taxon>
        <taxon>Trypanosomatidae</taxon>
        <taxon>Trypanosoma</taxon>
        <taxon>Schizotrypanum</taxon>
    </lineage>
</organism>